<feature type="region of interest" description="Disordered" evidence="1">
    <location>
        <begin position="19"/>
        <end position="43"/>
    </location>
</feature>
<evidence type="ECO:0000313" key="3">
    <source>
        <dbReference type="Proteomes" id="UP000564378"/>
    </source>
</evidence>
<organism evidence="2 3">
    <name type="scientific">Parasphingopyxis marina</name>
    <dbReference type="NCBI Taxonomy" id="2761622"/>
    <lineage>
        <taxon>Bacteria</taxon>
        <taxon>Pseudomonadati</taxon>
        <taxon>Pseudomonadota</taxon>
        <taxon>Alphaproteobacteria</taxon>
        <taxon>Sphingomonadales</taxon>
        <taxon>Sphingomonadaceae</taxon>
        <taxon>Parasphingopyxis</taxon>
    </lineage>
</organism>
<comment type="caution">
    <text evidence="2">The sequence shown here is derived from an EMBL/GenBank/DDBJ whole genome shotgun (WGS) entry which is preliminary data.</text>
</comment>
<dbReference type="EMBL" id="JACJVJ010000001">
    <property type="protein sequence ID" value="MBC2777300.1"/>
    <property type="molecule type" value="Genomic_DNA"/>
</dbReference>
<feature type="compositionally biased region" description="Pro residues" evidence="1">
    <location>
        <begin position="24"/>
        <end position="34"/>
    </location>
</feature>
<gene>
    <name evidence="2" type="ORF">H6P80_06675</name>
</gene>
<proteinExistence type="predicted"/>
<dbReference type="Proteomes" id="UP000564378">
    <property type="component" value="Unassembled WGS sequence"/>
</dbReference>
<dbReference type="AlphaFoldDB" id="A0A842HZD9"/>
<keyword evidence="3" id="KW-1185">Reference proteome</keyword>
<dbReference type="RefSeq" id="WP_185800520.1">
    <property type="nucleotide sequence ID" value="NZ_JACJVJ010000001.1"/>
</dbReference>
<evidence type="ECO:0000256" key="1">
    <source>
        <dbReference type="SAM" id="MobiDB-lite"/>
    </source>
</evidence>
<evidence type="ECO:0000313" key="2">
    <source>
        <dbReference type="EMBL" id="MBC2777300.1"/>
    </source>
</evidence>
<reference evidence="2 3" key="1">
    <citation type="submission" date="2020-08" db="EMBL/GenBank/DDBJ databases">
        <title>Draft genome sequence of Parasphingopyxis sp. GrpM-11.</title>
        <authorList>
            <person name="Oh J."/>
            <person name="Roh D.-H."/>
        </authorList>
    </citation>
    <scope>NUCLEOTIDE SEQUENCE [LARGE SCALE GENOMIC DNA]</scope>
    <source>
        <strain evidence="2 3">GrpM-11</strain>
    </source>
</reference>
<sequence length="100" mass="10890">MHIALFIGMAGMLAMAPAGQPIIQSPPPAPPPSAGPGNVDWNNLTPRERAIVEAFQRERADEERDERTARERCIDEQVAHHGGSPSALDWEVIELHCSGN</sequence>
<accession>A0A842HZD9</accession>
<protein>
    <submittedName>
        <fullName evidence="2">Uncharacterized protein</fullName>
    </submittedName>
</protein>
<name>A0A842HZD9_9SPHN</name>